<evidence type="ECO:0000313" key="4">
    <source>
        <dbReference type="EMBL" id="MBS1259489.1"/>
    </source>
</evidence>
<dbReference type="InterPro" id="IPR050330">
    <property type="entry name" value="Bact_OuterMem_StrucFunc"/>
</dbReference>
<dbReference type="Gene3D" id="3.30.1330.60">
    <property type="entry name" value="OmpA-like domain"/>
    <property type="match status" value="1"/>
</dbReference>
<protein>
    <submittedName>
        <fullName evidence="4">Peptidoglycan-associated lipoprotein</fullName>
    </submittedName>
</protein>
<dbReference type="PROSITE" id="PS51123">
    <property type="entry name" value="OMPA_2"/>
    <property type="match status" value="1"/>
</dbReference>
<dbReference type="InterPro" id="IPR006665">
    <property type="entry name" value="OmpA-like"/>
</dbReference>
<evidence type="ECO:0000256" key="2">
    <source>
        <dbReference type="SAM" id="Coils"/>
    </source>
</evidence>
<dbReference type="AlphaFoldDB" id="A0A941W4Q9"/>
<feature type="coiled-coil region" evidence="2">
    <location>
        <begin position="40"/>
        <end position="88"/>
    </location>
</feature>
<accession>A0A941W4Q9</accession>
<proteinExistence type="predicted"/>
<dbReference type="PROSITE" id="PS51257">
    <property type="entry name" value="PROKAR_LIPOPROTEIN"/>
    <property type="match status" value="1"/>
</dbReference>
<comment type="caution">
    <text evidence="4">The sequence shown here is derived from an EMBL/GenBank/DDBJ whole genome shotgun (WGS) entry which is preliminary data.</text>
</comment>
<gene>
    <name evidence="4" type="ORF">MAG551_02561</name>
</gene>
<dbReference type="PANTHER" id="PTHR30329">
    <property type="entry name" value="STATOR ELEMENT OF FLAGELLAR MOTOR COMPLEX"/>
    <property type="match status" value="1"/>
</dbReference>
<feature type="domain" description="OmpA-like" evidence="3">
    <location>
        <begin position="99"/>
        <end position="223"/>
    </location>
</feature>
<dbReference type="PANTHER" id="PTHR30329:SF21">
    <property type="entry name" value="LIPOPROTEIN YIAD-RELATED"/>
    <property type="match status" value="1"/>
</dbReference>
<dbReference type="EMBL" id="JAANXD010000095">
    <property type="protein sequence ID" value="MBS1259489.1"/>
    <property type="molecule type" value="Genomic_DNA"/>
</dbReference>
<dbReference type="GO" id="GO:0016020">
    <property type="term" value="C:membrane"/>
    <property type="evidence" value="ECO:0007669"/>
    <property type="project" value="UniProtKB-UniRule"/>
</dbReference>
<sequence length="229" mass="25347">MNKIISRYGLVFLALSVFLVQGCAEVSELRKLNNRQAITIRDQMSELDKLRTEVDSANKINRAYEERAQSDEEVKRRLRADLENLAKSIGGGAVVRDTIEGPVIQLPETILFSSGLAKLKSKGEAALKKIAAHLNERPDALVRIDGHTDTDPIVKSKYLWDSNHHLSAGRALSVLQYLVSKEKIDSKRIHIAGYGPNRPIASNATKKGKGKNRRVEFLILPPAAKTGSE</sequence>
<dbReference type="InterPro" id="IPR036737">
    <property type="entry name" value="OmpA-like_sf"/>
</dbReference>
<name>A0A941W4Q9_9BACT</name>
<keyword evidence="2" id="KW-0175">Coiled coil</keyword>
<evidence type="ECO:0000256" key="1">
    <source>
        <dbReference type="PROSITE-ProRule" id="PRU00473"/>
    </source>
</evidence>
<dbReference type="Proteomes" id="UP000722750">
    <property type="component" value="Unassembled WGS sequence"/>
</dbReference>
<evidence type="ECO:0000313" key="5">
    <source>
        <dbReference type="Proteomes" id="UP000722750"/>
    </source>
</evidence>
<keyword evidence="1" id="KW-0472">Membrane</keyword>
<keyword evidence="4" id="KW-0449">Lipoprotein</keyword>
<dbReference type="CDD" id="cd07185">
    <property type="entry name" value="OmpA_C-like"/>
    <property type="match status" value="1"/>
</dbReference>
<dbReference type="Pfam" id="PF00691">
    <property type="entry name" value="OmpA"/>
    <property type="match status" value="1"/>
</dbReference>
<reference evidence="4" key="1">
    <citation type="journal article" date="2021" name="ISME J.">
        <title>Fine-scale metabolic discontinuity in a stratified prokaryote microbiome of a Red Sea deep halocline.</title>
        <authorList>
            <person name="Michoud G."/>
            <person name="Ngugi D.K."/>
            <person name="Barozzi A."/>
            <person name="Merlino G."/>
            <person name="Calleja M.L."/>
            <person name="Delgado-Huertas A."/>
            <person name="Moran X.A.G."/>
            <person name="Daffonchio D."/>
        </authorList>
    </citation>
    <scope>NUCLEOTIDE SEQUENCE</scope>
    <source>
        <strain evidence="4">SuakinDeep_MAG55_1</strain>
    </source>
</reference>
<dbReference type="SUPFAM" id="SSF103088">
    <property type="entry name" value="OmpA-like"/>
    <property type="match status" value="1"/>
</dbReference>
<evidence type="ECO:0000259" key="3">
    <source>
        <dbReference type="PROSITE" id="PS51123"/>
    </source>
</evidence>
<organism evidence="4 5">
    <name type="scientific">Candidatus Scalindua arabica</name>
    <dbReference type="NCBI Taxonomy" id="1127984"/>
    <lineage>
        <taxon>Bacteria</taxon>
        <taxon>Pseudomonadati</taxon>
        <taxon>Planctomycetota</taxon>
        <taxon>Candidatus Brocadiia</taxon>
        <taxon>Candidatus Brocadiales</taxon>
        <taxon>Candidatus Scalinduaceae</taxon>
        <taxon>Candidatus Scalindua</taxon>
    </lineage>
</organism>